<evidence type="ECO:0000259" key="1">
    <source>
        <dbReference type="PROSITE" id="PS50910"/>
    </source>
</evidence>
<dbReference type="Pfam" id="PF05168">
    <property type="entry name" value="HEPN"/>
    <property type="match status" value="1"/>
</dbReference>
<evidence type="ECO:0000313" key="2">
    <source>
        <dbReference type="EMBL" id="QDA31977.1"/>
    </source>
</evidence>
<proteinExistence type="predicted"/>
<dbReference type="Proteomes" id="UP000306007">
    <property type="component" value="Chromosome"/>
</dbReference>
<keyword evidence="3" id="KW-1185">Reference proteome</keyword>
<name>A0A4Y5SM37_9EURY</name>
<dbReference type="AlphaFoldDB" id="A0A4Y5SM37"/>
<dbReference type="GeneID" id="40475651"/>
<gene>
    <name evidence="2" type="ORF">FH039_10665</name>
</gene>
<sequence>MRPDVAAWIKRAEEDLFTAEALIGFKKPAPWIICFHAQQAAEKFLKAFLIHHYRPVSKTHDLKALILECSKIDPSFKDLLKEEVDRLAEYAVETRYPGLFEPDIEEAREAIELASKVREFVLERLKGRSP</sequence>
<feature type="domain" description="HEPN" evidence="1">
    <location>
        <begin position="11"/>
        <end position="117"/>
    </location>
</feature>
<protein>
    <submittedName>
        <fullName evidence="2">HEPN domain-containing protein</fullName>
    </submittedName>
</protein>
<dbReference type="KEGG" id="tic:FH039_10665"/>
<dbReference type="RefSeq" id="WP_139681303.1">
    <property type="nucleotide sequence ID" value="NZ_CP040846.1"/>
</dbReference>
<dbReference type="SUPFAM" id="SSF81593">
    <property type="entry name" value="Nucleotidyltransferase substrate binding subunit/domain"/>
    <property type="match status" value="1"/>
</dbReference>
<dbReference type="Gene3D" id="1.20.120.330">
    <property type="entry name" value="Nucleotidyltransferases domain 2"/>
    <property type="match status" value="1"/>
</dbReference>
<dbReference type="PROSITE" id="PS50910">
    <property type="entry name" value="HEPN"/>
    <property type="match status" value="1"/>
</dbReference>
<evidence type="ECO:0000313" key="3">
    <source>
        <dbReference type="Proteomes" id="UP000306007"/>
    </source>
</evidence>
<organism evidence="2 3">
    <name type="scientific">Thermococcus indicus</name>
    <dbReference type="NCBI Taxonomy" id="2586643"/>
    <lineage>
        <taxon>Archaea</taxon>
        <taxon>Methanobacteriati</taxon>
        <taxon>Methanobacteriota</taxon>
        <taxon>Thermococci</taxon>
        <taxon>Thermococcales</taxon>
        <taxon>Thermococcaceae</taxon>
        <taxon>Thermococcus</taxon>
    </lineage>
</organism>
<dbReference type="InterPro" id="IPR007842">
    <property type="entry name" value="HEPN_dom"/>
</dbReference>
<reference evidence="2 3" key="1">
    <citation type="submission" date="2019-06" db="EMBL/GenBank/DDBJ databases">
        <title>Thermococcus indicus sp. nov., a Fe(III)-reducing hyperthermophilic archaeon isolated from the Onnuri vent field of the Central Indian Ocean ridge.</title>
        <authorList>
            <person name="Lim J.K."/>
            <person name="Kim Y.J."/>
            <person name="Kwon K.K."/>
        </authorList>
    </citation>
    <scope>NUCLEOTIDE SEQUENCE [LARGE SCALE GENOMIC DNA]</scope>
    <source>
        <strain evidence="2 3">IOH1</strain>
    </source>
</reference>
<dbReference type="EMBL" id="CP040846">
    <property type="protein sequence ID" value="QDA31977.1"/>
    <property type="molecule type" value="Genomic_DNA"/>
</dbReference>
<accession>A0A4Y5SM37</accession>
<dbReference type="OrthoDB" id="359241at2157"/>
<dbReference type="SMART" id="SM00748">
    <property type="entry name" value="HEPN"/>
    <property type="match status" value="1"/>
</dbReference>